<keyword evidence="4" id="KW-1185">Reference proteome</keyword>
<dbReference type="PANTHER" id="PTHR35297:SF2">
    <property type="entry name" value="PROTEIN, PUTATIVE-RELATED"/>
    <property type="match status" value="1"/>
</dbReference>
<keyword evidence="2" id="KW-0812">Transmembrane</keyword>
<proteinExistence type="predicted"/>
<organism evidence="3 4">
    <name type="scientific">Acorus gramineus</name>
    <name type="common">Dwarf sweet flag</name>
    <dbReference type="NCBI Taxonomy" id="55184"/>
    <lineage>
        <taxon>Eukaryota</taxon>
        <taxon>Viridiplantae</taxon>
        <taxon>Streptophyta</taxon>
        <taxon>Embryophyta</taxon>
        <taxon>Tracheophyta</taxon>
        <taxon>Spermatophyta</taxon>
        <taxon>Magnoliopsida</taxon>
        <taxon>Liliopsida</taxon>
        <taxon>Acoraceae</taxon>
        <taxon>Acorus</taxon>
    </lineage>
</organism>
<accession>A0AAV9AC69</accession>
<feature type="compositionally biased region" description="Polar residues" evidence="1">
    <location>
        <begin position="1"/>
        <end position="14"/>
    </location>
</feature>
<protein>
    <recommendedName>
        <fullName evidence="5">Transmembrane protein</fullName>
    </recommendedName>
</protein>
<dbReference type="Proteomes" id="UP001179952">
    <property type="component" value="Unassembled WGS sequence"/>
</dbReference>
<evidence type="ECO:0000256" key="2">
    <source>
        <dbReference type="SAM" id="Phobius"/>
    </source>
</evidence>
<evidence type="ECO:0000313" key="3">
    <source>
        <dbReference type="EMBL" id="KAK1261824.1"/>
    </source>
</evidence>
<keyword evidence="2" id="KW-0472">Membrane</keyword>
<name>A0AAV9AC69_ACOGR</name>
<sequence>MQRQSFGTPSSKQLLQMDGDDEKRRRSSSPIGGGVVEDEEEEIKAEKFDRSATARVERTVHLIPLLVLLCFLILYLRSYDPASKGEEERFFEATKGGIGDALAISGHRSLHQLGRRGGRRNRKLGFR</sequence>
<gene>
    <name evidence="3" type="ORF">QJS04_geneDACA008863</name>
</gene>
<dbReference type="AlphaFoldDB" id="A0AAV9AC69"/>
<reference evidence="3" key="2">
    <citation type="submission" date="2023-06" db="EMBL/GenBank/DDBJ databases">
        <authorList>
            <person name="Ma L."/>
            <person name="Liu K.-W."/>
            <person name="Li Z."/>
            <person name="Hsiao Y.-Y."/>
            <person name="Qi Y."/>
            <person name="Fu T."/>
            <person name="Tang G."/>
            <person name="Zhang D."/>
            <person name="Sun W.-H."/>
            <person name="Liu D.-K."/>
            <person name="Li Y."/>
            <person name="Chen G.-Z."/>
            <person name="Liu X.-D."/>
            <person name="Liao X.-Y."/>
            <person name="Jiang Y.-T."/>
            <person name="Yu X."/>
            <person name="Hao Y."/>
            <person name="Huang J."/>
            <person name="Zhao X.-W."/>
            <person name="Ke S."/>
            <person name="Chen Y.-Y."/>
            <person name="Wu W.-L."/>
            <person name="Hsu J.-L."/>
            <person name="Lin Y.-F."/>
            <person name="Huang M.-D."/>
            <person name="Li C.-Y."/>
            <person name="Huang L."/>
            <person name="Wang Z.-W."/>
            <person name="Zhao X."/>
            <person name="Zhong W.-Y."/>
            <person name="Peng D.-H."/>
            <person name="Ahmad S."/>
            <person name="Lan S."/>
            <person name="Zhang J.-S."/>
            <person name="Tsai W.-C."/>
            <person name="Van De Peer Y."/>
            <person name="Liu Z.-J."/>
        </authorList>
    </citation>
    <scope>NUCLEOTIDE SEQUENCE</scope>
    <source>
        <strain evidence="3">SCP</strain>
        <tissue evidence="3">Leaves</tissue>
    </source>
</reference>
<evidence type="ECO:0008006" key="5">
    <source>
        <dbReference type="Google" id="ProtNLM"/>
    </source>
</evidence>
<keyword evidence="2" id="KW-1133">Transmembrane helix</keyword>
<comment type="caution">
    <text evidence="3">The sequence shown here is derived from an EMBL/GenBank/DDBJ whole genome shotgun (WGS) entry which is preliminary data.</text>
</comment>
<dbReference type="EMBL" id="JAUJYN010000010">
    <property type="protein sequence ID" value="KAK1261824.1"/>
    <property type="molecule type" value="Genomic_DNA"/>
</dbReference>
<feature type="transmembrane region" description="Helical" evidence="2">
    <location>
        <begin position="59"/>
        <end position="76"/>
    </location>
</feature>
<evidence type="ECO:0000256" key="1">
    <source>
        <dbReference type="SAM" id="MobiDB-lite"/>
    </source>
</evidence>
<evidence type="ECO:0000313" key="4">
    <source>
        <dbReference type="Proteomes" id="UP001179952"/>
    </source>
</evidence>
<feature type="region of interest" description="Disordered" evidence="1">
    <location>
        <begin position="1"/>
        <end position="40"/>
    </location>
</feature>
<reference evidence="3" key="1">
    <citation type="journal article" date="2023" name="Nat. Commun.">
        <title>Diploid and tetraploid genomes of Acorus and the evolution of monocots.</title>
        <authorList>
            <person name="Ma L."/>
            <person name="Liu K.W."/>
            <person name="Li Z."/>
            <person name="Hsiao Y.Y."/>
            <person name="Qi Y."/>
            <person name="Fu T."/>
            <person name="Tang G.D."/>
            <person name="Zhang D."/>
            <person name="Sun W.H."/>
            <person name="Liu D.K."/>
            <person name="Li Y."/>
            <person name="Chen G.Z."/>
            <person name="Liu X.D."/>
            <person name="Liao X.Y."/>
            <person name="Jiang Y.T."/>
            <person name="Yu X."/>
            <person name="Hao Y."/>
            <person name="Huang J."/>
            <person name="Zhao X.W."/>
            <person name="Ke S."/>
            <person name="Chen Y.Y."/>
            <person name="Wu W.L."/>
            <person name="Hsu J.L."/>
            <person name="Lin Y.F."/>
            <person name="Huang M.D."/>
            <person name="Li C.Y."/>
            <person name="Huang L."/>
            <person name="Wang Z.W."/>
            <person name="Zhao X."/>
            <person name="Zhong W.Y."/>
            <person name="Peng D.H."/>
            <person name="Ahmad S."/>
            <person name="Lan S."/>
            <person name="Zhang J.S."/>
            <person name="Tsai W.C."/>
            <person name="Van de Peer Y."/>
            <person name="Liu Z.J."/>
        </authorList>
    </citation>
    <scope>NUCLEOTIDE SEQUENCE</scope>
    <source>
        <strain evidence="3">SCP</strain>
    </source>
</reference>
<dbReference type="PANTHER" id="PTHR35297">
    <property type="entry name" value="PROTEIN, PUTATIVE-RELATED"/>
    <property type="match status" value="1"/>
</dbReference>